<evidence type="ECO:0000256" key="1">
    <source>
        <dbReference type="ARBA" id="ARBA00001974"/>
    </source>
</evidence>
<feature type="domain" description="Acyl-CoA dehydrogenase/oxidase C-terminal" evidence="6">
    <location>
        <begin position="231"/>
        <end position="378"/>
    </location>
</feature>
<feature type="domain" description="Acyl-CoA oxidase/dehydrogenase middle" evidence="7">
    <location>
        <begin position="126"/>
        <end position="220"/>
    </location>
</feature>
<keyword evidence="4 5" id="KW-0274">FAD</keyword>
<dbReference type="Gene3D" id="2.40.110.10">
    <property type="entry name" value="Butyryl-CoA Dehydrogenase, subunit A, domain 2"/>
    <property type="match status" value="1"/>
</dbReference>
<dbReference type="SUPFAM" id="SSF56645">
    <property type="entry name" value="Acyl-CoA dehydrogenase NM domain-like"/>
    <property type="match status" value="1"/>
</dbReference>
<evidence type="ECO:0000313" key="9">
    <source>
        <dbReference type="EMBL" id="SFO49416.1"/>
    </source>
</evidence>
<dbReference type="PANTHER" id="PTHR43884">
    <property type="entry name" value="ACYL-COA DEHYDROGENASE"/>
    <property type="match status" value="1"/>
</dbReference>
<dbReference type="InterPro" id="IPR006089">
    <property type="entry name" value="Acyl-CoA_DH_CS"/>
</dbReference>
<accession>A0A1I5HND2</accession>
<dbReference type="Pfam" id="PF02771">
    <property type="entry name" value="Acyl-CoA_dh_N"/>
    <property type="match status" value="1"/>
</dbReference>
<proteinExistence type="inferred from homology"/>
<comment type="similarity">
    <text evidence="2 5">Belongs to the acyl-CoA dehydrogenase family.</text>
</comment>
<dbReference type="GO" id="GO:0003995">
    <property type="term" value="F:acyl-CoA dehydrogenase activity"/>
    <property type="evidence" value="ECO:0007669"/>
    <property type="project" value="InterPro"/>
</dbReference>
<dbReference type="InterPro" id="IPR013786">
    <property type="entry name" value="AcylCoA_DH/ox_N"/>
</dbReference>
<keyword evidence="5" id="KW-0560">Oxidoreductase</keyword>
<gene>
    <name evidence="9" type="ORF">SAMN05216207_106917</name>
</gene>
<dbReference type="Pfam" id="PF02770">
    <property type="entry name" value="Acyl-CoA_dh_M"/>
    <property type="match status" value="1"/>
</dbReference>
<dbReference type="OrthoDB" id="8876745at2"/>
<keyword evidence="10" id="KW-1185">Reference proteome</keyword>
<dbReference type="InterPro" id="IPR006091">
    <property type="entry name" value="Acyl-CoA_Oxase/DH_mid-dom"/>
</dbReference>
<dbReference type="RefSeq" id="WP_093356108.1">
    <property type="nucleotide sequence ID" value="NZ_FOUY01000069.1"/>
</dbReference>
<dbReference type="Gene3D" id="1.10.540.10">
    <property type="entry name" value="Acyl-CoA dehydrogenase/oxidase, N-terminal domain"/>
    <property type="match status" value="1"/>
</dbReference>
<dbReference type="EMBL" id="FOUY01000069">
    <property type="protein sequence ID" value="SFO49416.1"/>
    <property type="molecule type" value="Genomic_DNA"/>
</dbReference>
<evidence type="ECO:0000256" key="5">
    <source>
        <dbReference type="RuleBase" id="RU362125"/>
    </source>
</evidence>
<dbReference type="Pfam" id="PF00441">
    <property type="entry name" value="Acyl-CoA_dh_1"/>
    <property type="match status" value="1"/>
</dbReference>
<evidence type="ECO:0000256" key="3">
    <source>
        <dbReference type="ARBA" id="ARBA00022630"/>
    </source>
</evidence>
<evidence type="ECO:0000256" key="2">
    <source>
        <dbReference type="ARBA" id="ARBA00009347"/>
    </source>
</evidence>
<dbReference type="InterPro" id="IPR037069">
    <property type="entry name" value="AcylCoA_DH/ox_N_sf"/>
</dbReference>
<evidence type="ECO:0000259" key="6">
    <source>
        <dbReference type="Pfam" id="PF00441"/>
    </source>
</evidence>
<organism evidence="9 10">
    <name type="scientific">Pseudonocardia ammonioxydans</name>
    <dbReference type="NCBI Taxonomy" id="260086"/>
    <lineage>
        <taxon>Bacteria</taxon>
        <taxon>Bacillati</taxon>
        <taxon>Actinomycetota</taxon>
        <taxon>Actinomycetes</taxon>
        <taxon>Pseudonocardiales</taxon>
        <taxon>Pseudonocardiaceae</taxon>
        <taxon>Pseudonocardia</taxon>
    </lineage>
</organism>
<dbReference type="PROSITE" id="PS00072">
    <property type="entry name" value="ACYL_COA_DH_1"/>
    <property type="match status" value="1"/>
</dbReference>
<sequence>MTTTVWEPSMSAEPEKWLATADRLSVEHFAPLAAEIDAAQRYPEEHLPVLRDAGLCGMFVPRAYGGSELPLETITAVAERVSVACATTSAILAALALGAYPIALGGTEEQKQRYLGALAREGRAVCFALSEPGAGSDAAAITATAEREGEGWRIRGEKCWLGNGGHSSTYVVFARTRPEDRRSITAFLVERDAEGVVVDHYEDKLGIRGTTTTNLRLDTVVSAEAILGEEGGGLGLALGTLTLGRVLIAAQANGIARAAFDEAAAFAVGRQTFGKAIIDHQGVGFQLADCATELSAARMMMFEAARAYDAGLDVKTLAPMAKLFASEVSHRVVDRCMQVLGGRGYVKPSAVERLYRDQRITEIYEGTSEIQRVVISQTIKTEQEAAAS</sequence>
<dbReference type="PIRSF" id="PIRSF016578">
    <property type="entry name" value="HsaA"/>
    <property type="match status" value="1"/>
</dbReference>
<dbReference type="InterPro" id="IPR046373">
    <property type="entry name" value="Acyl-CoA_Oxase/DH_mid-dom_sf"/>
</dbReference>
<dbReference type="Gene3D" id="1.20.140.10">
    <property type="entry name" value="Butyryl-CoA Dehydrogenase, subunit A, domain 3"/>
    <property type="match status" value="1"/>
</dbReference>
<evidence type="ECO:0000256" key="4">
    <source>
        <dbReference type="ARBA" id="ARBA00022827"/>
    </source>
</evidence>
<protein>
    <submittedName>
        <fullName evidence="9">Acyl-CoA dehydrogenase</fullName>
    </submittedName>
</protein>
<reference evidence="9 10" key="1">
    <citation type="submission" date="2016-10" db="EMBL/GenBank/DDBJ databases">
        <authorList>
            <person name="de Groot N.N."/>
        </authorList>
    </citation>
    <scope>NUCLEOTIDE SEQUENCE [LARGE SCALE GENOMIC DNA]</scope>
    <source>
        <strain evidence="9 10">CGMCC 4.1877</strain>
    </source>
</reference>
<feature type="domain" description="Acyl-CoA dehydrogenase/oxidase N-terminal" evidence="8">
    <location>
        <begin position="13"/>
        <end position="120"/>
    </location>
</feature>
<evidence type="ECO:0000313" key="10">
    <source>
        <dbReference type="Proteomes" id="UP000199614"/>
    </source>
</evidence>
<comment type="cofactor">
    <cofactor evidence="1 5">
        <name>FAD</name>
        <dbReference type="ChEBI" id="CHEBI:57692"/>
    </cofactor>
</comment>
<dbReference type="AlphaFoldDB" id="A0A1I5HND2"/>
<dbReference type="InterPro" id="IPR036250">
    <property type="entry name" value="AcylCo_DH-like_C"/>
</dbReference>
<name>A0A1I5HND2_PSUAM</name>
<dbReference type="GO" id="GO:0050660">
    <property type="term" value="F:flavin adenine dinucleotide binding"/>
    <property type="evidence" value="ECO:0007669"/>
    <property type="project" value="InterPro"/>
</dbReference>
<dbReference type="PANTHER" id="PTHR43884:SF12">
    <property type="entry name" value="ISOVALERYL-COA DEHYDROGENASE, MITOCHONDRIAL-RELATED"/>
    <property type="match status" value="1"/>
</dbReference>
<evidence type="ECO:0000259" key="7">
    <source>
        <dbReference type="Pfam" id="PF02770"/>
    </source>
</evidence>
<evidence type="ECO:0000259" key="8">
    <source>
        <dbReference type="Pfam" id="PF02771"/>
    </source>
</evidence>
<dbReference type="InterPro" id="IPR009100">
    <property type="entry name" value="AcylCoA_DH/oxidase_NM_dom_sf"/>
</dbReference>
<dbReference type="STRING" id="260086.SAMN05216207_106917"/>
<keyword evidence="3 5" id="KW-0285">Flavoprotein</keyword>
<dbReference type="Proteomes" id="UP000199614">
    <property type="component" value="Unassembled WGS sequence"/>
</dbReference>
<dbReference type="FunFam" id="1.20.140.10:FF:000004">
    <property type="entry name" value="Acyl-CoA dehydrogenase FadE25"/>
    <property type="match status" value="1"/>
</dbReference>
<dbReference type="SUPFAM" id="SSF47203">
    <property type="entry name" value="Acyl-CoA dehydrogenase C-terminal domain-like"/>
    <property type="match status" value="1"/>
</dbReference>
<dbReference type="InterPro" id="IPR009075">
    <property type="entry name" value="AcylCo_DH/oxidase_C"/>
</dbReference>